<dbReference type="GO" id="GO:0006488">
    <property type="term" value="P:dolichol-linked oligosaccharide biosynthetic process"/>
    <property type="evidence" value="ECO:0007669"/>
    <property type="project" value="TreeGrafter"/>
</dbReference>
<dbReference type="SUPFAM" id="SSF53448">
    <property type="entry name" value="Nucleotide-diphospho-sugar transferases"/>
    <property type="match status" value="1"/>
</dbReference>
<dbReference type="EC" id="2.4.1.83" evidence="2"/>
<dbReference type="AlphaFoldDB" id="A0A2T6ZE57"/>
<gene>
    <name evidence="6" type="ORF">B9Z19DRAFT_1161769</name>
</gene>
<feature type="domain" description="Glycosyltransferase 2-like" evidence="5">
    <location>
        <begin position="17"/>
        <end position="128"/>
    </location>
</feature>
<dbReference type="InterPro" id="IPR039528">
    <property type="entry name" value="DPM1-like"/>
</dbReference>
<dbReference type="InterPro" id="IPR001173">
    <property type="entry name" value="Glyco_trans_2-like"/>
</dbReference>
<keyword evidence="4" id="KW-0808">Transferase</keyword>
<evidence type="ECO:0000256" key="1">
    <source>
        <dbReference type="ARBA" id="ARBA00006739"/>
    </source>
</evidence>
<reference evidence="6 7" key="1">
    <citation type="submission" date="2017-04" db="EMBL/GenBank/DDBJ databases">
        <title>Draft genome sequence of Tuber borchii Vittad., a whitish edible truffle.</title>
        <authorList>
            <consortium name="DOE Joint Genome Institute"/>
            <person name="Murat C."/>
            <person name="Kuo A."/>
            <person name="Barry K.W."/>
            <person name="Clum A."/>
            <person name="Dockter R.B."/>
            <person name="Fauchery L."/>
            <person name="Iotti M."/>
            <person name="Kohler A."/>
            <person name="Labutti K."/>
            <person name="Lindquist E.A."/>
            <person name="Lipzen A."/>
            <person name="Ohm R.A."/>
            <person name="Wang M."/>
            <person name="Grigoriev I.V."/>
            <person name="Zambonelli A."/>
            <person name="Martin F.M."/>
        </authorList>
    </citation>
    <scope>NUCLEOTIDE SEQUENCE [LARGE SCALE GENOMIC DNA]</scope>
    <source>
        <strain evidence="6 7">Tbo3840</strain>
    </source>
</reference>
<dbReference type="PANTHER" id="PTHR43398:SF1">
    <property type="entry name" value="DOLICHOL-PHOSPHATE MANNOSYLTRANSFERASE SUBUNIT 1"/>
    <property type="match status" value="1"/>
</dbReference>
<keyword evidence="3" id="KW-0328">Glycosyltransferase</keyword>
<sequence>MAPHQPTKSSKEKYTFIPPTYNERNNLPIITWFFGKTFTKHKLDWGLIIVDDASPDSTQEVSNQRITPNRADRIVLEPRAGKLSLRTAYVYGLLFAMANFVVIMDSDLAHHDTKYYDIVTGTRYAGNGGVYGWDFKRKLVSDGANLLASVVL</sequence>
<evidence type="ECO:0000256" key="3">
    <source>
        <dbReference type="ARBA" id="ARBA00022676"/>
    </source>
</evidence>
<dbReference type="GO" id="GO:0004582">
    <property type="term" value="F:dolichyl-phosphate beta-D-mannosyltransferase activity"/>
    <property type="evidence" value="ECO:0007669"/>
    <property type="project" value="UniProtKB-EC"/>
</dbReference>
<dbReference type="Proteomes" id="UP000244722">
    <property type="component" value="Unassembled WGS sequence"/>
</dbReference>
<evidence type="ECO:0000259" key="5">
    <source>
        <dbReference type="Pfam" id="PF00535"/>
    </source>
</evidence>
<dbReference type="GO" id="GO:0005789">
    <property type="term" value="C:endoplasmic reticulum membrane"/>
    <property type="evidence" value="ECO:0007669"/>
    <property type="project" value="TreeGrafter"/>
</dbReference>
<dbReference type="GO" id="GO:0006506">
    <property type="term" value="P:GPI anchor biosynthetic process"/>
    <property type="evidence" value="ECO:0007669"/>
    <property type="project" value="TreeGrafter"/>
</dbReference>
<dbReference type="Pfam" id="PF00535">
    <property type="entry name" value="Glycos_transf_2"/>
    <property type="match status" value="1"/>
</dbReference>
<protein>
    <recommendedName>
        <fullName evidence="2">dolichyl-phosphate beta-D-mannosyltransferase</fullName>
        <ecNumber evidence="2">2.4.1.83</ecNumber>
    </recommendedName>
</protein>
<evidence type="ECO:0000256" key="4">
    <source>
        <dbReference type="ARBA" id="ARBA00022679"/>
    </source>
</evidence>
<dbReference type="EMBL" id="NESQ01000347">
    <property type="protein sequence ID" value="PUU73778.1"/>
    <property type="molecule type" value="Genomic_DNA"/>
</dbReference>
<proteinExistence type="inferred from homology"/>
<comment type="similarity">
    <text evidence="1">Belongs to the glycosyltransferase 2 family.</text>
</comment>
<dbReference type="OrthoDB" id="2603at2759"/>
<organism evidence="6 7">
    <name type="scientific">Tuber borchii</name>
    <name type="common">White truffle</name>
    <dbReference type="NCBI Taxonomy" id="42251"/>
    <lineage>
        <taxon>Eukaryota</taxon>
        <taxon>Fungi</taxon>
        <taxon>Dikarya</taxon>
        <taxon>Ascomycota</taxon>
        <taxon>Pezizomycotina</taxon>
        <taxon>Pezizomycetes</taxon>
        <taxon>Pezizales</taxon>
        <taxon>Tuberaceae</taxon>
        <taxon>Tuber</taxon>
    </lineage>
</organism>
<dbReference type="STRING" id="42251.A0A2T6ZE57"/>
<name>A0A2T6ZE57_TUBBO</name>
<dbReference type="PANTHER" id="PTHR43398">
    <property type="entry name" value="DOLICHOL-PHOSPHATE MANNOSYLTRANSFERASE SUBUNIT 1"/>
    <property type="match status" value="1"/>
</dbReference>
<evidence type="ECO:0000313" key="7">
    <source>
        <dbReference type="Proteomes" id="UP000244722"/>
    </source>
</evidence>
<evidence type="ECO:0000256" key="2">
    <source>
        <dbReference type="ARBA" id="ARBA00012704"/>
    </source>
</evidence>
<dbReference type="InterPro" id="IPR029044">
    <property type="entry name" value="Nucleotide-diphossugar_trans"/>
</dbReference>
<comment type="caution">
    <text evidence="6">The sequence shown here is derived from an EMBL/GenBank/DDBJ whole genome shotgun (WGS) entry which is preliminary data.</text>
</comment>
<dbReference type="GO" id="GO:0035269">
    <property type="term" value="P:protein O-linked glycosylation via mannose"/>
    <property type="evidence" value="ECO:0007669"/>
    <property type="project" value="TreeGrafter"/>
</dbReference>
<dbReference type="Gene3D" id="3.90.550.10">
    <property type="entry name" value="Spore Coat Polysaccharide Biosynthesis Protein SpsA, Chain A"/>
    <property type="match status" value="1"/>
</dbReference>
<accession>A0A2T6ZE57</accession>
<evidence type="ECO:0000313" key="6">
    <source>
        <dbReference type="EMBL" id="PUU73778.1"/>
    </source>
</evidence>
<keyword evidence="7" id="KW-1185">Reference proteome</keyword>